<keyword evidence="2" id="KW-1185">Reference proteome</keyword>
<organism evidence="1 2">
    <name type="scientific">Maribacter litopenaei</name>
    <dbReference type="NCBI Taxonomy" id="2976127"/>
    <lineage>
        <taxon>Bacteria</taxon>
        <taxon>Pseudomonadati</taxon>
        <taxon>Bacteroidota</taxon>
        <taxon>Flavobacteriia</taxon>
        <taxon>Flavobacteriales</taxon>
        <taxon>Flavobacteriaceae</taxon>
        <taxon>Maribacter</taxon>
    </lineage>
</organism>
<dbReference type="EMBL" id="CP104205">
    <property type="protein sequence ID" value="UWX54988.1"/>
    <property type="molecule type" value="Genomic_DNA"/>
</dbReference>
<evidence type="ECO:0000313" key="1">
    <source>
        <dbReference type="EMBL" id="UWX54988.1"/>
    </source>
</evidence>
<dbReference type="Proteomes" id="UP001059209">
    <property type="component" value="Chromosome"/>
</dbReference>
<dbReference type="RefSeq" id="WP_260572840.1">
    <property type="nucleotide sequence ID" value="NZ_CP104205.1"/>
</dbReference>
<dbReference type="InterPro" id="IPR025667">
    <property type="entry name" value="SprB_repeat"/>
</dbReference>
<reference evidence="1" key="1">
    <citation type="submission" date="2022-09" db="EMBL/GenBank/DDBJ databases">
        <title>Maribacter litopenaei sp. nov., isolated from the intestinal tract of the Pacific White Shrimp, Litopenaeus vannamei.</title>
        <authorList>
            <person name="Kim S.Y."/>
            <person name="Hwang C.Y."/>
        </authorList>
    </citation>
    <scope>NUCLEOTIDE SEQUENCE</scope>
    <source>
        <strain evidence="1">HL-LV01</strain>
    </source>
</reference>
<sequence>MDGIGNIIASTATGNVPKNNNANDWHNYSVTLNPGANTNLDIVIRINSAVVNGNDIAIDDIEAYQLREQCSQTVTIDVTVQDGNAFEASVVNATDALCNGDSTGTITFDVDNFGAGGFEYSLDNFTTILGSSTTSPQTISGLSAGNYTVYVRDVDNPIAGCTVTLNQSINEPTPVVASASITEQFLCTNTGATITASATGGTPTYEYQLEDDLGGIITAYQSSATFTGVAAGDYIVRARDTNGCIDTIDVPITVVAPVTPAFTVTPTACYTGNNDGSIQVDVTDGNGLYQFSINGDPWLTPSPNTATTYTFGNLGNGTYTVDVRDSYGCTAAQQSVTLDPLLTAVVEVTHVSSCADGSISVTATGGDGNYAYAFIPTTTSPTGLFGPSNTFTVTAVDAGTYDVYVRDNAGGTPFCEYMETVTVNPAVPLAFTATPTDPLCHDGVGTIEVNVTSGDNPYTLEIIDLDNGGASNRTLNNILNPTTTFYNLAPGNYTINVTDANGCIVTQTPITINNPDELTADITAILPSACSSIDPNDYGFQFINYPTTLGTIEFSADGGATWVADNSVPGTSDIITGYLSGENVYPSMRTVDGLGNTICQIDLPRYTIPYPLDDLDITVTTVVVNCNELQVTVQGTEGVAPYEYAFTDDPANFNPATTTWNPGGSVDNMGTPVTAGHGMYQWTGLIPGRTYVFYVRDASGCIRQSNVNVNDITTNPLEIDATYEPTCSGANDGTITYTITDTDGNIEPNMHWEFYDITGALIQSSGGNVPFNNTIIVSGIAPGEYYIVVTEVTAGGVDNCISGSENLIIDELDPITATLNKLSDISCNAPGLIAIENIQGGGGQYTYTVTDPAPFVTITGTPDNPVEIPVNSVAGPYNVVITDQYGCSTDLGTIVPDLSPNPTIDSMVVDNCASPTSLTINASSTAAQILYSIDGGTTYVDNGGVFNNLAPGSYNVAIIDSNGCTDTDVIDIHPVPEANVSLTKLLDCSASPDAEITIDVNFGSGNYDYEITNGLGSVVARTSLPSNPYVFSTTVPEDYTITIYDNGTSAPECNRIFTVTVPPAVLPVLSIASYTDVTCNGADDGTIRVSATDGGISPYTFEIISDPGSSASFPIAPTSSTATTATFEGLEGLVAPGITYTIRATAANGCTSDITQVIEEP</sequence>
<evidence type="ECO:0008006" key="3">
    <source>
        <dbReference type="Google" id="ProtNLM"/>
    </source>
</evidence>
<name>A0ABY5Y7I3_9FLAO</name>
<gene>
    <name evidence="1" type="ORF">NYZ99_20100</name>
</gene>
<dbReference type="Pfam" id="PF13573">
    <property type="entry name" value="SprB"/>
    <property type="match status" value="3"/>
</dbReference>
<evidence type="ECO:0000313" key="2">
    <source>
        <dbReference type="Proteomes" id="UP001059209"/>
    </source>
</evidence>
<protein>
    <recommendedName>
        <fullName evidence="3">Gliding motility-associated C-terminal domain-containing protein</fullName>
    </recommendedName>
</protein>
<proteinExistence type="predicted"/>
<accession>A0ABY5Y7I3</accession>